<dbReference type="Gene3D" id="3.40.720.10">
    <property type="entry name" value="Alkaline Phosphatase, subunit A"/>
    <property type="match status" value="1"/>
</dbReference>
<evidence type="ECO:0000313" key="3">
    <source>
        <dbReference type="Proteomes" id="UP000240009"/>
    </source>
</evidence>
<proteinExistence type="predicted"/>
<dbReference type="InterPro" id="IPR017850">
    <property type="entry name" value="Alkaline_phosphatase_core_sf"/>
</dbReference>
<dbReference type="InterPro" id="IPR052701">
    <property type="entry name" value="GAG_Ulvan_Degrading_Sulfatases"/>
</dbReference>
<dbReference type="InterPro" id="IPR000917">
    <property type="entry name" value="Sulfatase_N"/>
</dbReference>
<name>A0A2S8F1K4_9BACT</name>
<gene>
    <name evidence="2" type="ORF">C5Y96_21585</name>
</gene>
<dbReference type="PANTHER" id="PTHR43751:SF1">
    <property type="entry name" value="SULFATASE ATSG-RELATED"/>
    <property type="match status" value="1"/>
</dbReference>
<accession>A0A2S8F1K4</accession>
<reference evidence="2 3" key="1">
    <citation type="submission" date="2018-02" db="EMBL/GenBank/DDBJ databases">
        <title>Comparative genomes isolates from brazilian mangrove.</title>
        <authorList>
            <person name="Araujo J.E."/>
            <person name="Taketani R.G."/>
            <person name="Silva M.C.P."/>
            <person name="Loureco M.V."/>
            <person name="Andreote F.D."/>
        </authorList>
    </citation>
    <scope>NUCLEOTIDE SEQUENCE [LARGE SCALE GENOMIC DNA]</scope>
    <source>
        <strain evidence="2 3">HEX-2 MGV</strain>
    </source>
</reference>
<dbReference type="PANTHER" id="PTHR43751">
    <property type="entry name" value="SULFATASE"/>
    <property type="match status" value="1"/>
</dbReference>
<evidence type="ECO:0000259" key="1">
    <source>
        <dbReference type="Pfam" id="PF00884"/>
    </source>
</evidence>
<feature type="domain" description="Sulfatase N-terminal" evidence="1">
    <location>
        <begin position="72"/>
        <end position="345"/>
    </location>
</feature>
<dbReference type="SUPFAM" id="SSF53649">
    <property type="entry name" value="Alkaline phosphatase-like"/>
    <property type="match status" value="1"/>
</dbReference>
<dbReference type="EMBL" id="PUIA01000069">
    <property type="protein sequence ID" value="PQO26046.1"/>
    <property type="molecule type" value="Genomic_DNA"/>
</dbReference>
<comment type="caution">
    <text evidence="2">The sequence shown here is derived from an EMBL/GenBank/DDBJ whole genome shotgun (WGS) entry which is preliminary data.</text>
</comment>
<organism evidence="2 3">
    <name type="scientific">Blastopirellula marina</name>
    <dbReference type="NCBI Taxonomy" id="124"/>
    <lineage>
        <taxon>Bacteria</taxon>
        <taxon>Pseudomonadati</taxon>
        <taxon>Planctomycetota</taxon>
        <taxon>Planctomycetia</taxon>
        <taxon>Pirellulales</taxon>
        <taxon>Pirellulaceae</taxon>
        <taxon>Blastopirellula</taxon>
    </lineage>
</organism>
<sequence length="519" mass="57995">MWHVYLPLHIAEGGSATRKLGTHRAPLYTKSHLPILAPFFFSQRNTIMRTLLLSFVLVLLTSSYLAAENTRPNVLILIGDDIDRDSLGPWGGQAHTPNLDQLAKDGMRLDDVYANTAMCAPFRQELYSGRTVWRTRAMPNHSKSVAGTQSLPHYLQPLGYRVGLLGKTHIGPKDAYPFDYLGDVSKQKDGNPQLVQRAKAYITAAKQAGDPFCLVVASHDGHGPFTTGDPSQYDKEALEMEVDKIDTPAYRSEYQLHLAEVTNLDKLLGELRGVLAEEKLTDNTLVIFCSEQGNSFPFAKWSCFNDGLASGVVVALPGTIPAGKSSDQLTWIADITPTLVEAVGVKAAAEDFDGKSQWQNWTGGNQQVHEYAYGAFTNCNIIGNRDRVYPIRSIRDDRFTLIWSPRHDEEITSNTTLTEALAWLESEPKDGKASTAATWVRKAKRTKTEADDQLVHRLHHRPEWALYDRMTDPEELTNLIDDPKHAQDAERLKKELQAWLAKWNDADPVATERSFLPTN</sequence>
<protein>
    <recommendedName>
        <fullName evidence="1">Sulfatase N-terminal domain-containing protein</fullName>
    </recommendedName>
</protein>
<evidence type="ECO:0000313" key="2">
    <source>
        <dbReference type="EMBL" id="PQO26046.1"/>
    </source>
</evidence>
<dbReference type="Proteomes" id="UP000240009">
    <property type="component" value="Unassembled WGS sequence"/>
</dbReference>
<dbReference type="AlphaFoldDB" id="A0A2S8F1K4"/>
<dbReference type="Pfam" id="PF00884">
    <property type="entry name" value="Sulfatase"/>
    <property type="match status" value="1"/>
</dbReference>